<keyword evidence="2" id="KW-1185">Reference proteome</keyword>
<dbReference type="InterPro" id="IPR049723">
    <property type="entry name" value="BPSL0761-like"/>
</dbReference>
<organism evidence="1 2">
    <name type="scientific">Vreelandella aquamarina</name>
    <dbReference type="NCBI Taxonomy" id="77097"/>
    <lineage>
        <taxon>Bacteria</taxon>
        <taxon>Pseudomonadati</taxon>
        <taxon>Pseudomonadota</taxon>
        <taxon>Gammaproteobacteria</taxon>
        <taxon>Oceanospirillales</taxon>
        <taxon>Halomonadaceae</taxon>
        <taxon>Vreelandella</taxon>
    </lineage>
</organism>
<dbReference type="EMBL" id="AP022869">
    <property type="protein sequence ID" value="BCB72625.1"/>
    <property type="molecule type" value="Genomic_DNA"/>
</dbReference>
<evidence type="ECO:0000313" key="1">
    <source>
        <dbReference type="EMBL" id="BCB72625.1"/>
    </source>
</evidence>
<proteinExistence type="predicted"/>
<dbReference type="Proteomes" id="UP000501053">
    <property type="component" value="Chromosome"/>
</dbReference>
<dbReference type="NCBIfam" id="NF041728">
    <property type="entry name" value="BPSL0761_fam"/>
    <property type="match status" value="1"/>
</dbReference>
<evidence type="ECO:0000313" key="2">
    <source>
        <dbReference type="Proteomes" id="UP000501053"/>
    </source>
</evidence>
<sequence length="72" mass="8373">MTTPSERTRAIIQTHKFLAELSQSRHLPEGVRVEAKRLLRHYPSEREILEAARVEQHLSEGTIFQPVFNATY</sequence>
<accession>A0A6F8XG12</accession>
<reference evidence="1 2" key="1">
    <citation type="submission" date="2020-03" db="EMBL/GenBank/DDBJ databases">
        <title>Complete Genome Sequence of Halomonas meridiana strain Eplume2, isolated from hydrothermal-plume in the north east Pacific Ocean.</title>
        <authorList>
            <person name="Kurihara Y."/>
            <person name="Kawai S."/>
            <person name="Sakai A."/>
            <person name="Galipon J."/>
            <person name="Arakawa K."/>
        </authorList>
    </citation>
    <scope>NUCLEOTIDE SEQUENCE [LARGE SCALE GENOMIC DNA]</scope>
    <source>
        <strain evidence="1 2">Eplume2</strain>
    </source>
</reference>
<dbReference type="RefSeq" id="WP_172515350.1">
    <property type="nucleotide sequence ID" value="NZ_AP022869.1"/>
</dbReference>
<name>A0A6F8XG12_9GAMM</name>
<protein>
    <submittedName>
        <fullName evidence="1">Uncharacterized protein</fullName>
    </submittedName>
</protein>
<dbReference type="AlphaFoldDB" id="A0A6F8XG12"/>
<gene>
    <name evidence="1" type="ORF">HMEPL2_29760</name>
</gene>